<proteinExistence type="predicted"/>
<gene>
    <name evidence="1" type="ORF">S01H1_53007</name>
</gene>
<dbReference type="Gene3D" id="2.130.10.10">
    <property type="entry name" value="YVTN repeat-like/Quinoprotein amine dehydrogenase"/>
    <property type="match status" value="1"/>
</dbReference>
<evidence type="ECO:0008006" key="2">
    <source>
        <dbReference type="Google" id="ProtNLM"/>
    </source>
</evidence>
<feature type="non-terminal residue" evidence="1">
    <location>
        <position position="1"/>
    </location>
</feature>
<dbReference type="AlphaFoldDB" id="X0VR32"/>
<sequence length="65" mass="7601">TPDRRYLILSDGRKTAQLWSLEKPAQVCEFLTGRLAKTQISRDSRTFYSQTRRGTLRAWNIQGEK</sequence>
<reference evidence="1" key="1">
    <citation type="journal article" date="2014" name="Front. Microbiol.">
        <title>High frequency of phylogenetically diverse reductive dehalogenase-homologous genes in deep subseafloor sedimentary metagenomes.</title>
        <authorList>
            <person name="Kawai M."/>
            <person name="Futagami T."/>
            <person name="Toyoda A."/>
            <person name="Takaki Y."/>
            <person name="Nishi S."/>
            <person name="Hori S."/>
            <person name="Arai W."/>
            <person name="Tsubouchi T."/>
            <person name="Morono Y."/>
            <person name="Uchiyama I."/>
            <person name="Ito T."/>
            <person name="Fujiyama A."/>
            <person name="Inagaki F."/>
            <person name="Takami H."/>
        </authorList>
    </citation>
    <scope>NUCLEOTIDE SEQUENCE</scope>
    <source>
        <strain evidence="1">Expedition CK06-06</strain>
    </source>
</reference>
<dbReference type="InterPro" id="IPR015943">
    <property type="entry name" value="WD40/YVTN_repeat-like_dom_sf"/>
</dbReference>
<accession>X0VR32</accession>
<name>X0VR32_9ZZZZ</name>
<comment type="caution">
    <text evidence="1">The sequence shown here is derived from an EMBL/GenBank/DDBJ whole genome shotgun (WGS) entry which is preliminary data.</text>
</comment>
<organism evidence="1">
    <name type="scientific">marine sediment metagenome</name>
    <dbReference type="NCBI Taxonomy" id="412755"/>
    <lineage>
        <taxon>unclassified sequences</taxon>
        <taxon>metagenomes</taxon>
        <taxon>ecological metagenomes</taxon>
    </lineage>
</organism>
<protein>
    <recommendedName>
        <fullName evidence="2">Anaphase-promoting complex subunit 4 WD40 domain-containing protein</fullName>
    </recommendedName>
</protein>
<dbReference type="SUPFAM" id="SSF50960">
    <property type="entry name" value="TolB, C-terminal domain"/>
    <property type="match status" value="1"/>
</dbReference>
<dbReference type="EMBL" id="BARS01034300">
    <property type="protein sequence ID" value="GAG20685.1"/>
    <property type="molecule type" value="Genomic_DNA"/>
</dbReference>
<evidence type="ECO:0000313" key="1">
    <source>
        <dbReference type="EMBL" id="GAG20685.1"/>
    </source>
</evidence>